<dbReference type="AlphaFoldDB" id="A0AAV4BVT4"/>
<evidence type="ECO:0000256" key="1">
    <source>
        <dbReference type="SAM" id="SignalP"/>
    </source>
</evidence>
<feature type="signal peptide" evidence="1">
    <location>
        <begin position="1"/>
        <end position="17"/>
    </location>
</feature>
<protein>
    <recommendedName>
        <fullName evidence="4">Secreted protein</fullName>
    </recommendedName>
</protein>
<comment type="caution">
    <text evidence="2">The sequence shown here is derived from an EMBL/GenBank/DDBJ whole genome shotgun (WGS) entry which is preliminary data.</text>
</comment>
<evidence type="ECO:0000313" key="3">
    <source>
        <dbReference type="Proteomes" id="UP000735302"/>
    </source>
</evidence>
<proteinExistence type="predicted"/>
<evidence type="ECO:0008006" key="4">
    <source>
        <dbReference type="Google" id="ProtNLM"/>
    </source>
</evidence>
<keyword evidence="3" id="KW-1185">Reference proteome</keyword>
<feature type="chain" id="PRO_5043819928" description="Secreted protein" evidence="1">
    <location>
        <begin position="18"/>
        <end position="98"/>
    </location>
</feature>
<organism evidence="2 3">
    <name type="scientific">Plakobranchus ocellatus</name>
    <dbReference type="NCBI Taxonomy" id="259542"/>
    <lineage>
        <taxon>Eukaryota</taxon>
        <taxon>Metazoa</taxon>
        <taxon>Spiralia</taxon>
        <taxon>Lophotrochozoa</taxon>
        <taxon>Mollusca</taxon>
        <taxon>Gastropoda</taxon>
        <taxon>Heterobranchia</taxon>
        <taxon>Euthyneura</taxon>
        <taxon>Panpulmonata</taxon>
        <taxon>Sacoglossa</taxon>
        <taxon>Placobranchoidea</taxon>
        <taxon>Plakobranchidae</taxon>
        <taxon>Plakobranchus</taxon>
    </lineage>
</organism>
<accession>A0AAV4BVT4</accession>
<sequence>MFTTLVASNFWYASVVAFSFRTGTHTSRGKFSKDIRMTCATQTVQVNGFNQTEPANLRESNHADQTAAIKLWLSNCINQNVQTKPRKLNYVDQTSSLK</sequence>
<dbReference type="Proteomes" id="UP000735302">
    <property type="component" value="Unassembled WGS sequence"/>
</dbReference>
<reference evidence="2 3" key="1">
    <citation type="journal article" date="2021" name="Elife">
        <title>Chloroplast acquisition without the gene transfer in kleptoplastic sea slugs, Plakobranchus ocellatus.</title>
        <authorList>
            <person name="Maeda T."/>
            <person name="Takahashi S."/>
            <person name="Yoshida T."/>
            <person name="Shimamura S."/>
            <person name="Takaki Y."/>
            <person name="Nagai Y."/>
            <person name="Toyoda A."/>
            <person name="Suzuki Y."/>
            <person name="Arimoto A."/>
            <person name="Ishii H."/>
            <person name="Satoh N."/>
            <person name="Nishiyama T."/>
            <person name="Hasebe M."/>
            <person name="Maruyama T."/>
            <person name="Minagawa J."/>
            <person name="Obokata J."/>
            <person name="Shigenobu S."/>
        </authorList>
    </citation>
    <scope>NUCLEOTIDE SEQUENCE [LARGE SCALE GENOMIC DNA]</scope>
</reference>
<evidence type="ECO:0000313" key="2">
    <source>
        <dbReference type="EMBL" id="GFO23450.1"/>
    </source>
</evidence>
<keyword evidence="1" id="KW-0732">Signal</keyword>
<name>A0AAV4BVT4_9GAST</name>
<gene>
    <name evidence="2" type="ORF">PoB_004995500</name>
</gene>
<dbReference type="EMBL" id="BLXT01005511">
    <property type="protein sequence ID" value="GFO23450.1"/>
    <property type="molecule type" value="Genomic_DNA"/>
</dbReference>